<sequence length="401" mass="45067">MHWSQTPSVTSFGGAAGSVPISSKVNNKWKSGGSSPPSDLGPWSLVLGQIDEHCVKLKIVKNVECPEQFPFKPQDFQRFDEKENRQVVFYAFRSSDSVFYEAPRFVTHIDDPAIAALTKYYSKVFSPSNTAGVSHFPPGYKQERIIGMGMNEEELKHNPVLTKYAVQDLNVSPKLPFEDNSFHIITNVVSVDYVTKPLDVFKEMCRILKSFRSPLNEFNLAKISANSFSNRCSWTKPISIWTSTSDADHASLAGAYFHYAGGFEPPQGARLSQTKTHRKSSKDKKLKTNRRFVVFGNWLSPTLLVPAEEFLRLGVLEGATGDEIDADEDHHSHNEDDIDPPPFFPQVSQKSSPAGIAVVAQEVLVIVPYQAVRVSSWVHWVYPQCWIHIVVSTHCWRFTTS</sequence>
<evidence type="ECO:0000313" key="3">
    <source>
        <dbReference type="EMBL" id="RXI06052.1"/>
    </source>
</evidence>
<organism evidence="3 4">
    <name type="scientific">Malus domestica</name>
    <name type="common">Apple</name>
    <name type="synonym">Pyrus malus</name>
    <dbReference type="NCBI Taxonomy" id="3750"/>
    <lineage>
        <taxon>Eukaryota</taxon>
        <taxon>Viridiplantae</taxon>
        <taxon>Streptophyta</taxon>
        <taxon>Embryophyta</taxon>
        <taxon>Tracheophyta</taxon>
        <taxon>Spermatophyta</taxon>
        <taxon>Magnoliopsida</taxon>
        <taxon>eudicotyledons</taxon>
        <taxon>Gunneridae</taxon>
        <taxon>Pentapetalae</taxon>
        <taxon>rosids</taxon>
        <taxon>fabids</taxon>
        <taxon>Rosales</taxon>
        <taxon>Rosaceae</taxon>
        <taxon>Amygdaloideae</taxon>
        <taxon>Maleae</taxon>
        <taxon>Malus</taxon>
    </lineage>
</organism>
<accession>A0A498KKA5</accession>
<comment type="caution">
    <text evidence="3">The sequence shown here is derived from an EMBL/GenBank/DDBJ whole genome shotgun (WGS) entry which is preliminary data.</text>
</comment>
<evidence type="ECO:0000256" key="1">
    <source>
        <dbReference type="SAM" id="MobiDB-lite"/>
    </source>
</evidence>
<dbReference type="EMBL" id="RDQH01000328">
    <property type="protein sequence ID" value="RXI06052.1"/>
    <property type="molecule type" value="Genomic_DNA"/>
</dbReference>
<dbReference type="InterPro" id="IPR029063">
    <property type="entry name" value="SAM-dependent_MTases_sf"/>
</dbReference>
<evidence type="ECO:0000313" key="4">
    <source>
        <dbReference type="Proteomes" id="UP000290289"/>
    </source>
</evidence>
<dbReference type="Proteomes" id="UP000290289">
    <property type="component" value="Chromosome 2"/>
</dbReference>
<gene>
    <name evidence="3" type="ORF">DVH24_018094</name>
</gene>
<dbReference type="Pfam" id="PF08241">
    <property type="entry name" value="Methyltransf_11"/>
    <property type="match status" value="1"/>
</dbReference>
<reference evidence="3 4" key="1">
    <citation type="submission" date="2018-10" db="EMBL/GenBank/DDBJ databases">
        <title>A high-quality apple genome assembly.</title>
        <authorList>
            <person name="Hu J."/>
        </authorList>
    </citation>
    <scope>NUCLEOTIDE SEQUENCE [LARGE SCALE GENOMIC DNA]</scope>
    <source>
        <strain evidence="4">cv. HFTH1</strain>
        <tissue evidence="3">Young leaf</tissue>
    </source>
</reference>
<name>A0A498KKA5_MALDO</name>
<dbReference type="PANTHER" id="PTHR43036">
    <property type="entry name" value="OSJNBB0011N17.9 PROTEIN"/>
    <property type="match status" value="1"/>
</dbReference>
<dbReference type="InterPro" id="IPR013216">
    <property type="entry name" value="Methyltransf_11"/>
</dbReference>
<dbReference type="SUPFAM" id="SSF53335">
    <property type="entry name" value="S-adenosyl-L-methionine-dependent methyltransferases"/>
    <property type="match status" value="1"/>
</dbReference>
<feature type="region of interest" description="Disordered" evidence="1">
    <location>
        <begin position="324"/>
        <end position="349"/>
    </location>
</feature>
<keyword evidence="4" id="KW-1185">Reference proteome</keyword>
<dbReference type="AlphaFoldDB" id="A0A498KKA5"/>
<protein>
    <recommendedName>
        <fullName evidence="2">Methyltransferase type 11 domain-containing protein</fullName>
    </recommendedName>
</protein>
<proteinExistence type="predicted"/>
<dbReference type="GO" id="GO:0008757">
    <property type="term" value="F:S-adenosylmethionine-dependent methyltransferase activity"/>
    <property type="evidence" value="ECO:0007669"/>
    <property type="project" value="InterPro"/>
</dbReference>
<evidence type="ECO:0000259" key="2">
    <source>
        <dbReference type="Pfam" id="PF08241"/>
    </source>
</evidence>
<dbReference type="PANTHER" id="PTHR43036:SF1">
    <property type="entry name" value="S-ADENOSYL-L-METHIONINE-DEPENDENT METHYLTRANSFERASES SUPERFAMILY PROTEIN"/>
    <property type="match status" value="1"/>
</dbReference>
<feature type="domain" description="Methyltransferase type 11" evidence="2">
    <location>
        <begin position="156"/>
        <end position="209"/>
    </location>
</feature>